<protein>
    <submittedName>
        <fullName evidence="1">Uncharacterized protein</fullName>
    </submittedName>
</protein>
<name>A0A4Q4TNM3_9PEZI</name>
<dbReference type="AlphaFoldDB" id="A0A4Q4TNM3"/>
<keyword evidence="2" id="KW-1185">Reference proteome</keyword>
<evidence type="ECO:0000313" key="1">
    <source>
        <dbReference type="EMBL" id="RYP08841.1"/>
    </source>
</evidence>
<comment type="caution">
    <text evidence="1">The sequence shown here is derived from an EMBL/GenBank/DDBJ whole genome shotgun (WGS) entry which is preliminary data.</text>
</comment>
<dbReference type="EMBL" id="QJNU01000054">
    <property type="protein sequence ID" value="RYP08841.1"/>
    <property type="molecule type" value="Genomic_DNA"/>
</dbReference>
<evidence type="ECO:0000313" key="2">
    <source>
        <dbReference type="Proteomes" id="UP000293360"/>
    </source>
</evidence>
<accession>A0A4Q4TNM3</accession>
<dbReference type="Proteomes" id="UP000293360">
    <property type="component" value="Unassembled WGS sequence"/>
</dbReference>
<reference evidence="1 2" key="1">
    <citation type="submission" date="2018-06" db="EMBL/GenBank/DDBJ databases">
        <title>Complete Genomes of Monosporascus.</title>
        <authorList>
            <person name="Robinson A.J."/>
            <person name="Natvig D.O."/>
        </authorList>
    </citation>
    <scope>NUCLEOTIDE SEQUENCE [LARGE SCALE GENOMIC DNA]</scope>
    <source>
        <strain evidence="1 2">CBS 110550</strain>
    </source>
</reference>
<organism evidence="1 2">
    <name type="scientific">Monosporascus ibericus</name>
    <dbReference type="NCBI Taxonomy" id="155417"/>
    <lineage>
        <taxon>Eukaryota</taxon>
        <taxon>Fungi</taxon>
        <taxon>Dikarya</taxon>
        <taxon>Ascomycota</taxon>
        <taxon>Pezizomycotina</taxon>
        <taxon>Sordariomycetes</taxon>
        <taxon>Xylariomycetidae</taxon>
        <taxon>Xylariales</taxon>
        <taxon>Xylariales incertae sedis</taxon>
        <taxon>Monosporascus</taxon>
    </lineage>
</organism>
<proteinExistence type="predicted"/>
<gene>
    <name evidence="1" type="ORF">DL764_001638</name>
</gene>
<sequence>MVRSLAACVNGIKMGVGVRIFVASSSPIWTPGEILLDVPQLEAMGSFEAAGGTYLHGAEPLSGFQAANW</sequence>